<keyword evidence="1" id="KW-0808">Transferase</keyword>
<organism evidence="1 2">
    <name type="scientific">Tardiphaga robiniae</name>
    <dbReference type="NCBI Taxonomy" id="943830"/>
    <lineage>
        <taxon>Bacteria</taxon>
        <taxon>Pseudomonadati</taxon>
        <taxon>Pseudomonadota</taxon>
        <taxon>Alphaproteobacteria</taxon>
        <taxon>Hyphomicrobiales</taxon>
        <taxon>Nitrobacteraceae</taxon>
        <taxon>Tardiphaga</taxon>
    </lineage>
</organism>
<dbReference type="RefSeq" id="WP_184515214.1">
    <property type="nucleotide sequence ID" value="NZ_CP050292.1"/>
</dbReference>
<evidence type="ECO:0000313" key="2">
    <source>
        <dbReference type="Proteomes" id="UP000515291"/>
    </source>
</evidence>
<protein>
    <submittedName>
        <fullName evidence="1">Glycosyltransferase family 1 protein</fullName>
    </submittedName>
</protein>
<name>A0A7G6TUK2_9BRAD</name>
<accession>A0A7G6TUK2</accession>
<dbReference type="GO" id="GO:0016740">
    <property type="term" value="F:transferase activity"/>
    <property type="evidence" value="ECO:0007669"/>
    <property type="project" value="UniProtKB-KW"/>
</dbReference>
<dbReference type="Proteomes" id="UP000515291">
    <property type="component" value="Chromosome"/>
</dbReference>
<dbReference type="AlphaFoldDB" id="A0A7G6TUK2"/>
<dbReference type="KEGG" id="trb:HB776_03615"/>
<dbReference type="EMBL" id="CP050292">
    <property type="protein sequence ID" value="QND70434.1"/>
    <property type="molecule type" value="Genomic_DNA"/>
</dbReference>
<proteinExistence type="predicted"/>
<gene>
    <name evidence="1" type="ORF">HB776_03615</name>
</gene>
<reference evidence="2" key="1">
    <citation type="journal article" date="2020" name="Mol. Plant Microbe">
        <title>Rhizobial microsymbionts of the narrowly endemic Oxytropis species growing in Kamchatka are characterized by significant genetic diversity and possess a set of genes that are associated with T3SS and T6SS secretion systems and can affect the development of symbiosis.</title>
        <authorList>
            <person name="Safronova V."/>
            <person name="Guro P."/>
            <person name="Sazanova A."/>
            <person name="Kuznetsova I."/>
            <person name="Belimov A."/>
            <person name="Yakubov V."/>
            <person name="Chirak E."/>
            <person name="Afonin A."/>
            <person name="Gogolev Y."/>
            <person name="Andronov E."/>
            <person name="Tikhonovich I."/>
        </authorList>
    </citation>
    <scope>NUCLEOTIDE SEQUENCE [LARGE SCALE GENOMIC DNA]</scope>
    <source>
        <strain evidence="2">581</strain>
    </source>
</reference>
<evidence type="ECO:0000313" key="1">
    <source>
        <dbReference type="EMBL" id="QND70434.1"/>
    </source>
</evidence>
<sequence length="302" mass="34065">MGETSNVILCRRDRPFVGWVAIDEFEDMFARFSGSEVWAPSSRRLRPGLVGRAQRRLLGDFKKLDPFPQKGDLLLVVARAPGDLTLINSIGNFRKNYRHVAAFIIDSYFTDALGPVAKKYDHIFSTTELGAETIQKRFGISSSVLRQGFDCLKWSCVDESRSIDLIGFGRQPASYHQAFQSRFHRQDSPLLYLHSPIGSMEGNSVWVERPMLLKLLQRSKISLAFHLGIEPSRNRPFHADFLTSRWYESLTCGCLVVGKRPPGVMATEMLAWENSTIELPDDPIGAIGVISVLAADRTFQKR</sequence>